<reference evidence="20" key="2">
    <citation type="submission" date="2025-09" db="UniProtKB">
        <authorList>
            <consortium name="Ensembl"/>
        </authorList>
    </citation>
    <scope>IDENTIFICATION</scope>
</reference>
<evidence type="ECO:0000313" key="20">
    <source>
        <dbReference type="Ensembl" id="ENSAOWP00000019341.1"/>
    </source>
</evidence>
<evidence type="ECO:0000256" key="7">
    <source>
        <dbReference type="ARBA" id="ARBA00022737"/>
    </source>
</evidence>
<dbReference type="Ensembl" id="ENSAOWT00000021917.1">
    <property type="protein sequence ID" value="ENSAOWP00000019341.1"/>
    <property type="gene ID" value="ENSAOWG00000012722.1"/>
</dbReference>
<dbReference type="SUPFAM" id="SSF81660">
    <property type="entry name" value="Metal cation-transporting ATPase, ATP-binding domain N"/>
    <property type="match status" value="1"/>
</dbReference>
<dbReference type="InterPro" id="IPR006121">
    <property type="entry name" value="HMA_dom"/>
</dbReference>
<feature type="domain" description="HMA" evidence="19">
    <location>
        <begin position="173"/>
        <end position="240"/>
    </location>
</feature>
<dbReference type="Gene3D" id="3.40.1110.10">
    <property type="entry name" value="Calcium-transporting ATPase, cytoplasmic domain N"/>
    <property type="match status" value="1"/>
</dbReference>
<evidence type="ECO:0000256" key="10">
    <source>
        <dbReference type="ARBA" id="ARBA00022796"/>
    </source>
</evidence>
<dbReference type="FunFam" id="3.40.1110.10:FF:000023">
    <property type="entry name" value="Copper-transporting ATPase 1, putative"/>
    <property type="match status" value="2"/>
</dbReference>
<dbReference type="InterPro" id="IPR036163">
    <property type="entry name" value="HMA_dom_sf"/>
</dbReference>
<evidence type="ECO:0000256" key="18">
    <source>
        <dbReference type="RuleBase" id="RU362081"/>
    </source>
</evidence>
<evidence type="ECO:0000256" key="6">
    <source>
        <dbReference type="ARBA" id="ARBA00022723"/>
    </source>
</evidence>
<dbReference type="Gene3D" id="3.40.50.1000">
    <property type="entry name" value="HAD superfamily/HAD-like"/>
    <property type="match status" value="1"/>
</dbReference>
<dbReference type="CDD" id="cd00371">
    <property type="entry name" value="HMA"/>
    <property type="match status" value="4"/>
</dbReference>
<dbReference type="FunFam" id="3.40.50.1000:FF:000092">
    <property type="entry name" value="copper-transporting ATPase 1 isoform X2"/>
    <property type="match status" value="1"/>
</dbReference>
<keyword evidence="7" id="KW-0677">Repeat</keyword>
<dbReference type="InterPro" id="IPR059000">
    <property type="entry name" value="ATPase_P-type_domA"/>
</dbReference>
<dbReference type="InterPro" id="IPR018303">
    <property type="entry name" value="ATPase_P-typ_P_site"/>
</dbReference>
<dbReference type="FunFam" id="1.20.1110.10:FF:000022">
    <property type="entry name" value="copper-transporting ATPase 1 isoform X2"/>
    <property type="match status" value="1"/>
</dbReference>
<dbReference type="PRINTS" id="PR00942">
    <property type="entry name" value="CUATPASEI"/>
</dbReference>
<dbReference type="NCBIfam" id="TIGR01494">
    <property type="entry name" value="ATPase_P-type"/>
    <property type="match status" value="2"/>
</dbReference>
<dbReference type="GO" id="GO:0005507">
    <property type="term" value="F:copper ion binding"/>
    <property type="evidence" value="ECO:0007669"/>
    <property type="project" value="InterPro"/>
</dbReference>
<dbReference type="Gene3D" id="3.30.70.100">
    <property type="match status" value="5"/>
</dbReference>
<dbReference type="NCBIfam" id="TIGR00003">
    <property type="entry name" value="copper ion binding protein"/>
    <property type="match status" value="3"/>
</dbReference>
<accession>A0A8B9SBR2</accession>
<evidence type="ECO:0000256" key="16">
    <source>
        <dbReference type="ARBA" id="ARBA00023065"/>
    </source>
</evidence>
<dbReference type="Gene3D" id="2.70.150.10">
    <property type="entry name" value="Calcium-transporting ATPase, cytoplasmic transduction domain A"/>
    <property type="match status" value="1"/>
</dbReference>
<dbReference type="PRINTS" id="PR00119">
    <property type="entry name" value="CATATPASE"/>
</dbReference>
<feature type="transmembrane region" description="Helical" evidence="18">
    <location>
        <begin position="1178"/>
        <end position="1200"/>
    </location>
</feature>
<keyword evidence="5 18" id="KW-0812">Transmembrane</keyword>
<keyword evidence="13" id="KW-1278">Translocase</keyword>
<keyword evidence="14 18" id="KW-1133">Transmembrane helix</keyword>
<reference evidence="20" key="1">
    <citation type="submission" date="2025-08" db="UniProtKB">
        <authorList>
            <consortium name="Ensembl"/>
        </authorList>
    </citation>
    <scope>IDENTIFICATION</scope>
</reference>
<comment type="similarity">
    <text evidence="18">Belongs to the cation transport ATPase (P-type) (TC 3.A.3) family. Type IB subfamily.</text>
</comment>
<dbReference type="InterPro" id="IPR001757">
    <property type="entry name" value="P_typ_ATPase"/>
</dbReference>
<protein>
    <recommendedName>
        <fullName evidence="3">P-type Cu(+) transporter</fullName>
        <ecNumber evidence="3">7.2.2.8</ecNumber>
    </recommendedName>
</protein>
<dbReference type="SUPFAM" id="SSF81665">
    <property type="entry name" value="Calcium ATPase, transmembrane domain M"/>
    <property type="match status" value="1"/>
</dbReference>
<dbReference type="FunFam" id="3.30.70.100:FF:000001">
    <property type="entry name" value="ATPase copper transporting beta"/>
    <property type="match status" value="3"/>
</dbReference>
<name>A0A8B9SBR2_APTOW</name>
<dbReference type="GO" id="GO:0016887">
    <property type="term" value="F:ATP hydrolysis activity"/>
    <property type="evidence" value="ECO:0007669"/>
    <property type="project" value="InterPro"/>
</dbReference>
<keyword evidence="8 18" id="KW-0547">Nucleotide-binding</keyword>
<dbReference type="InterPro" id="IPR006122">
    <property type="entry name" value="HMA_Cu_ion-bd"/>
</dbReference>
<dbReference type="InterPro" id="IPR008250">
    <property type="entry name" value="ATPase_P-typ_transduc_dom_A_sf"/>
</dbReference>
<feature type="transmembrane region" description="Helical" evidence="18">
    <location>
        <begin position="783"/>
        <end position="807"/>
    </location>
</feature>
<dbReference type="PROSITE" id="PS00154">
    <property type="entry name" value="ATPASE_E1_E2"/>
    <property type="match status" value="1"/>
</dbReference>
<sequence length="1319" mass="142296">CPLALLTASVPIHLISCRVSGSCLLMLSLLSCWIFFFFLSCKVSLEEKNAVIIYDSKLQTPGTLQEAIHDMGFDAILADSNPQPVLPDTVFLTIPTQSTLTSKQIRSTLLKNKGILDVKMSSDQKTAVVTFISSIINGKQIIQIVPGVDLSTSAPEVAPGTCEDASWSQASSVVLRLKIEGMTCHSCTSTIEGKIGKLQGIQQIKVVSLEKKSAIINYNPNLISIDVLRKAIEAVSPETFKVSLPDEYENVALFTTLASPLKSPVALRDASQPLTQVVVINIEGMTCNSCVQSIEGVISQKAGVKSIHVSLPNHNGTIEYDPLQTCPEDLRSSIEDMGFDASLSGNDSLGTVMPSVCSSVLCLSGLCCYGIVDVSSKNAYASLSRYNVIGFSISVNKLLLWHRVIIDTVFALNWSRTICTFCLLGIHSILVALMAGKAEVRYNPAITHPSAIAELIRELGFGATVMENCDEGDGILELVVRGMTCASCVHKIESTLMKTNGVLYCSVALATNKAHIKYDPEIIGPRDIIQMIKEMEALHSSMFLERQLLPGLSVMNFLSFLLCVPVQMFGGWHFYIQAYKALKHKTANMDVLIVLATSIAFVYSFVILLVAMAEKAKSNPVTFFDTPPMLFVFISLGRWLEHVAKGKTSEALARLISLQATEATIVTLGPDNILLSEEQVDVELVQRGDIVKVIPGGKFPVDGRVIEGHSMVDESLITGEAMPVTKKPGNTVIAGSINQNGSLLISATHVGADTTLSQIVKLVEEAQTSKAPIQQFADKLSGYFVPFIVAVSVVTLFAWIIIGFVDFEIVEKYFLGYNKSISAAEVIIRFAFQASITVLCIACPCSLGLATPTAVMVGTGVGAQNGILIKGGEPLEMAHKVKVVVFDKTGTITHGTPEVMQVRFLVESNRIPHNKMLAIVGTAESNSEHPLGVAITKYCKKELDSETLGTCTDFQVVPGCGISCKVTNIELEGSFLVIRMMVELYFLLSATLTSQKYSVLIGNREWMNRNGLLVKSEVDKAMTEHERRGRTAVLAAIDGVLCGLIAIADTVKPEAELAVYTLKSMGLEVVLMTGDNSKTARSIASQVGITKVFAEVLPSHKVAKVKQLQDEGKRVAMVGDGINDSPALAMANVGIAIGTGTDVAIEAADVVLIKDDLMDVVASIDLSRKTVKRIRINFVFALIYNLIGVPIAAGVFLPIGLVLQPWMGSAAMAASSVSVVLSSLLLKMYQKPSSEKLEFRARGQIRHKSPSEISVHIGIDETGTGSPKLSLMDQIINYSRASINSLFSDKRSVNSIVLNEPDKHSLLVGDFGEDDDTAL</sequence>
<evidence type="ECO:0000256" key="12">
    <source>
        <dbReference type="ARBA" id="ARBA00022842"/>
    </source>
</evidence>
<keyword evidence="10" id="KW-0187">Copper transport</keyword>
<keyword evidence="9" id="KW-0967">Endosome</keyword>
<dbReference type="FunFam" id="2.70.150.10:FF:000002">
    <property type="entry name" value="Copper-transporting ATPase 1, putative"/>
    <property type="match status" value="1"/>
</dbReference>
<dbReference type="Pfam" id="PF00702">
    <property type="entry name" value="Hydrolase"/>
    <property type="match status" value="1"/>
</dbReference>
<dbReference type="InterPro" id="IPR036412">
    <property type="entry name" value="HAD-like_sf"/>
</dbReference>
<dbReference type="SUPFAM" id="SSF81653">
    <property type="entry name" value="Calcium ATPase, transduction domain A"/>
    <property type="match status" value="1"/>
</dbReference>
<dbReference type="GO" id="GO:0046688">
    <property type="term" value="P:response to copper ion"/>
    <property type="evidence" value="ECO:0007669"/>
    <property type="project" value="UniProtKB-ARBA"/>
</dbReference>
<dbReference type="GO" id="GO:0005524">
    <property type="term" value="F:ATP binding"/>
    <property type="evidence" value="ECO:0007669"/>
    <property type="project" value="UniProtKB-UniRule"/>
</dbReference>
<feature type="transmembrane region" description="Helical" evidence="18">
    <location>
        <begin position="827"/>
        <end position="850"/>
    </location>
</feature>
<evidence type="ECO:0000256" key="8">
    <source>
        <dbReference type="ARBA" id="ARBA00022741"/>
    </source>
</evidence>
<feature type="transmembrane region" description="Helical" evidence="18">
    <location>
        <begin position="592"/>
        <end position="613"/>
    </location>
</feature>
<evidence type="ECO:0000256" key="5">
    <source>
        <dbReference type="ARBA" id="ARBA00022692"/>
    </source>
</evidence>
<evidence type="ECO:0000313" key="21">
    <source>
        <dbReference type="Proteomes" id="UP000694424"/>
    </source>
</evidence>
<dbReference type="PROSITE" id="PS50846">
    <property type="entry name" value="HMA_2"/>
    <property type="match status" value="3"/>
</dbReference>
<evidence type="ECO:0000259" key="19">
    <source>
        <dbReference type="PROSITE" id="PS50846"/>
    </source>
</evidence>
<evidence type="ECO:0000256" key="3">
    <source>
        <dbReference type="ARBA" id="ARBA00012517"/>
    </source>
</evidence>
<dbReference type="InterPro" id="IPR023299">
    <property type="entry name" value="ATPase_P-typ_cyto_dom_N"/>
</dbReference>
<dbReference type="Pfam" id="PF00403">
    <property type="entry name" value="HMA"/>
    <property type="match status" value="3"/>
</dbReference>
<dbReference type="SFLD" id="SFLDF00027">
    <property type="entry name" value="p-type_atpase"/>
    <property type="match status" value="1"/>
</dbReference>
<dbReference type="Proteomes" id="UP000694424">
    <property type="component" value="Unplaced"/>
</dbReference>
<dbReference type="PANTHER" id="PTHR46594:SF4">
    <property type="entry name" value="P-TYPE CATION-TRANSPORTING ATPASE"/>
    <property type="match status" value="1"/>
</dbReference>
<dbReference type="GO" id="GO:0140581">
    <property type="term" value="F:P-type monovalent copper transporter activity"/>
    <property type="evidence" value="ECO:0007669"/>
    <property type="project" value="UniProtKB-EC"/>
</dbReference>
<evidence type="ECO:0000256" key="11">
    <source>
        <dbReference type="ARBA" id="ARBA00022840"/>
    </source>
</evidence>
<evidence type="ECO:0000256" key="13">
    <source>
        <dbReference type="ARBA" id="ARBA00022967"/>
    </source>
</evidence>
<keyword evidence="21" id="KW-1185">Reference proteome</keyword>
<dbReference type="FunFam" id="3.40.50.1000:FF:000144">
    <property type="entry name" value="copper-transporting ATPase 1 isoform X2"/>
    <property type="match status" value="1"/>
</dbReference>
<dbReference type="SFLD" id="SFLDS00003">
    <property type="entry name" value="Haloacid_Dehalogenase"/>
    <property type="match status" value="1"/>
</dbReference>
<keyword evidence="4" id="KW-0813">Transport</keyword>
<dbReference type="SUPFAM" id="SSF55008">
    <property type="entry name" value="HMA, heavy metal-associated domain"/>
    <property type="match status" value="5"/>
</dbReference>
<keyword evidence="12" id="KW-0460">Magnesium</keyword>
<dbReference type="PROSITE" id="PS01047">
    <property type="entry name" value="HMA_1"/>
    <property type="match status" value="3"/>
</dbReference>
<keyword evidence="11 18" id="KW-0067">ATP-binding</keyword>
<dbReference type="InterPro" id="IPR027256">
    <property type="entry name" value="P-typ_ATPase_IB"/>
</dbReference>
<dbReference type="InterPro" id="IPR023214">
    <property type="entry name" value="HAD_sf"/>
</dbReference>
<feature type="domain" description="HMA" evidence="19">
    <location>
        <begin position="276"/>
        <end position="342"/>
    </location>
</feature>
<evidence type="ECO:0000256" key="2">
    <source>
        <dbReference type="ARBA" id="ARBA00004177"/>
    </source>
</evidence>
<dbReference type="CDD" id="cd02094">
    <property type="entry name" value="P-type_ATPase_Cu-like"/>
    <property type="match status" value="1"/>
</dbReference>
<dbReference type="SUPFAM" id="SSF56784">
    <property type="entry name" value="HAD-like"/>
    <property type="match status" value="1"/>
</dbReference>
<feature type="transmembrane region" description="Helical" evidence="18">
    <location>
        <begin position="548"/>
        <end position="572"/>
    </location>
</feature>
<keyword evidence="17 18" id="KW-0472">Membrane</keyword>
<evidence type="ECO:0000256" key="9">
    <source>
        <dbReference type="ARBA" id="ARBA00022753"/>
    </source>
</evidence>
<keyword evidence="6 18" id="KW-0479">Metal-binding</keyword>
<dbReference type="InterPro" id="IPR017969">
    <property type="entry name" value="Heavy-metal-associated_CS"/>
</dbReference>
<dbReference type="GO" id="GO:0005770">
    <property type="term" value="C:late endosome"/>
    <property type="evidence" value="ECO:0007669"/>
    <property type="project" value="UniProtKB-ARBA"/>
</dbReference>
<evidence type="ECO:0000256" key="1">
    <source>
        <dbReference type="ARBA" id="ARBA00004166"/>
    </source>
</evidence>
<evidence type="ECO:0000256" key="4">
    <source>
        <dbReference type="ARBA" id="ARBA00022448"/>
    </source>
</evidence>
<dbReference type="InterPro" id="IPR023298">
    <property type="entry name" value="ATPase_P-typ_TM_dom_sf"/>
</dbReference>
<comment type="subcellular location">
    <subcellularLocation>
        <location evidence="2">Endosome</location>
    </subcellularLocation>
    <subcellularLocation>
        <location evidence="1">Golgi apparatus</location>
        <location evidence="1">trans-Golgi network membrane</location>
        <topology evidence="1">Multi-pass membrane protein</topology>
    </subcellularLocation>
    <subcellularLocation>
        <location evidence="18">Membrane</location>
    </subcellularLocation>
</comment>
<dbReference type="EC" id="7.2.2.8" evidence="3"/>
<organism evidence="20 21">
    <name type="scientific">Apteryx owenii</name>
    <name type="common">Little spotted kiwi</name>
    <dbReference type="NCBI Taxonomy" id="8824"/>
    <lineage>
        <taxon>Eukaryota</taxon>
        <taxon>Metazoa</taxon>
        <taxon>Chordata</taxon>
        <taxon>Craniata</taxon>
        <taxon>Vertebrata</taxon>
        <taxon>Euteleostomi</taxon>
        <taxon>Archelosauria</taxon>
        <taxon>Archosauria</taxon>
        <taxon>Dinosauria</taxon>
        <taxon>Saurischia</taxon>
        <taxon>Theropoda</taxon>
        <taxon>Coelurosauria</taxon>
        <taxon>Aves</taxon>
        <taxon>Palaeognathae</taxon>
        <taxon>Apterygiformes</taxon>
        <taxon>Apterygidae</taxon>
        <taxon>Apteryx</taxon>
    </lineage>
</organism>
<feature type="transmembrane region" description="Helical" evidence="18">
    <location>
        <begin position="1206"/>
        <end position="1226"/>
    </location>
</feature>
<dbReference type="PANTHER" id="PTHR46594">
    <property type="entry name" value="P-TYPE CATION-TRANSPORTING ATPASE"/>
    <property type="match status" value="1"/>
</dbReference>
<proteinExistence type="inferred from homology"/>
<evidence type="ECO:0000256" key="14">
    <source>
        <dbReference type="ARBA" id="ARBA00022989"/>
    </source>
</evidence>
<evidence type="ECO:0000256" key="15">
    <source>
        <dbReference type="ARBA" id="ARBA00023008"/>
    </source>
</evidence>
<dbReference type="InterPro" id="IPR044492">
    <property type="entry name" value="P_typ_ATPase_HD_dom"/>
</dbReference>
<dbReference type="SFLD" id="SFLDG00002">
    <property type="entry name" value="C1.7:_P-type_atpase_like"/>
    <property type="match status" value="1"/>
</dbReference>
<dbReference type="NCBIfam" id="TIGR01525">
    <property type="entry name" value="ATPase-IB_hvy"/>
    <property type="match status" value="1"/>
</dbReference>
<keyword evidence="15" id="KW-0186">Copper</keyword>
<evidence type="ECO:0000256" key="17">
    <source>
        <dbReference type="ARBA" id="ARBA00023136"/>
    </source>
</evidence>
<dbReference type="GO" id="GO:0032588">
    <property type="term" value="C:trans-Golgi network membrane"/>
    <property type="evidence" value="ECO:0007669"/>
    <property type="project" value="UniProtKB-ARBA"/>
</dbReference>
<feature type="domain" description="HMA" evidence="19">
    <location>
        <begin position="474"/>
        <end position="540"/>
    </location>
</feature>
<keyword evidence="16" id="KW-0406">Ion transport</keyword>
<dbReference type="Pfam" id="PF00122">
    <property type="entry name" value="E1-E2_ATPase"/>
    <property type="match status" value="1"/>
</dbReference>